<feature type="chain" id="PRO_5041899015" description="ATP synthase F0 subunit 8" evidence="2">
    <location>
        <begin position="23"/>
        <end position="95"/>
    </location>
</feature>
<evidence type="ECO:0008006" key="5">
    <source>
        <dbReference type="Google" id="ProtNLM"/>
    </source>
</evidence>
<comment type="caution">
    <text evidence="3">The sequence shown here is derived from an EMBL/GenBank/DDBJ whole genome shotgun (WGS) entry which is preliminary data.</text>
</comment>
<keyword evidence="2" id="KW-0732">Signal</keyword>
<dbReference type="AlphaFoldDB" id="A0AAD4QMC4"/>
<organism evidence="3 4">
    <name type="scientific">Multifurca ochricompacta</name>
    <dbReference type="NCBI Taxonomy" id="376703"/>
    <lineage>
        <taxon>Eukaryota</taxon>
        <taxon>Fungi</taxon>
        <taxon>Dikarya</taxon>
        <taxon>Basidiomycota</taxon>
        <taxon>Agaricomycotina</taxon>
        <taxon>Agaricomycetes</taxon>
        <taxon>Russulales</taxon>
        <taxon>Russulaceae</taxon>
        <taxon>Multifurca</taxon>
    </lineage>
</organism>
<feature type="signal peptide" evidence="2">
    <location>
        <begin position="1"/>
        <end position="22"/>
    </location>
</feature>
<protein>
    <recommendedName>
        <fullName evidence="5">ATP synthase F0 subunit 8</fullName>
    </recommendedName>
</protein>
<keyword evidence="4" id="KW-1185">Reference proteome</keyword>
<accession>A0AAD4QMC4</accession>
<reference evidence="3" key="1">
    <citation type="journal article" date="2022" name="New Phytol.">
        <title>Evolutionary transition to the ectomycorrhizal habit in the genomes of a hyperdiverse lineage of mushroom-forming fungi.</title>
        <authorList>
            <person name="Looney B."/>
            <person name="Miyauchi S."/>
            <person name="Morin E."/>
            <person name="Drula E."/>
            <person name="Courty P.E."/>
            <person name="Kohler A."/>
            <person name="Kuo A."/>
            <person name="LaButti K."/>
            <person name="Pangilinan J."/>
            <person name="Lipzen A."/>
            <person name="Riley R."/>
            <person name="Andreopoulos W."/>
            <person name="He G."/>
            <person name="Johnson J."/>
            <person name="Nolan M."/>
            <person name="Tritt A."/>
            <person name="Barry K.W."/>
            <person name="Grigoriev I.V."/>
            <person name="Nagy L.G."/>
            <person name="Hibbett D."/>
            <person name="Henrissat B."/>
            <person name="Matheny P.B."/>
            <person name="Labbe J."/>
            <person name="Martin F.M."/>
        </authorList>
    </citation>
    <scope>NUCLEOTIDE SEQUENCE</scope>
    <source>
        <strain evidence="3">BPL690</strain>
    </source>
</reference>
<dbReference type="Proteomes" id="UP001203297">
    <property type="component" value="Unassembled WGS sequence"/>
</dbReference>
<evidence type="ECO:0000256" key="2">
    <source>
        <dbReference type="SAM" id="SignalP"/>
    </source>
</evidence>
<proteinExistence type="predicted"/>
<evidence type="ECO:0000256" key="1">
    <source>
        <dbReference type="SAM" id="MobiDB-lite"/>
    </source>
</evidence>
<evidence type="ECO:0000313" key="3">
    <source>
        <dbReference type="EMBL" id="KAI0298395.1"/>
    </source>
</evidence>
<gene>
    <name evidence="3" type="ORF">B0F90DRAFT_1734100</name>
</gene>
<name>A0AAD4QMC4_9AGAM</name>
<evidence type="ECO:0000313" key="4">
    <source>
        <dbReference type="Proteomes" id="UP001203297"/>
    </source>
</evidence>
<dbReference type="EMBL" id="WTXG01000029">
    <property type="protein sequence ID" value="KAI0298395.1"/>
    <property type="molecule type" value="Genomic_DNA"/>
</dbReference>
<sequence length="95" mass="10464">MSSSKPPQSPLWDAILLTVVLSLPIAWDLMAPPGSSKNEVPPAHPPRSASSLGRRTDRHPVSLPWAFLFPFLLPPAIPSLFPPLSLGTWPTHFHW</sequence>
<feature type="region of interest" description="Disordered" evidence="1">
    <location>
        <begin position="34"/>
        <end position="55"/>
    </location>
</feature>